<dbReference type="Proteomes" id="UP000295793">
    <property type="component" value="Unassembled WGS sequence"/>
</dbReference>
<dbReference type="InterPro" id="IPR022346">
    <property type="entry name" value="T2SS_GspH"/>
</dbReference>
<evidence type="ECO:0000259" key="12">
    <source>
        <dbReference type="Pfam" id="PF12019"/>
    </source>
</evidence>
<evidence type="ECO:0000256" key="8">
    <source>
        <dbReference type="ARBA" id="ARBA00023136"/>
    </source>
</evidence>
<organism evidence="13 14">
    <name type="scientific">Reinekea marinisedimentorum</name>
    <dbReference type="NCBI Taxonomy" id="230495"/>
    <lineage>
        <taxon>Bacteria</taxon>
        <taxon>Pseudomonadati</taxon>
        <taxon>Pseudomonadota</taxon>
        <taxon>Gammaproteobacteria</taxon>
        <taxon>Oceanospirillales</taxon>
        <taxon>Saccharospirillaceae</taxon>
        <taxon>Reinekea</taxon>
    </lineage>
</organism>
<keyword evidence="5" id="KW-0997">Cell inner membrane</keyword>
<evidence type="ECO:0000256" key="1">
    <source>
        <dbReference type="ARBA" id="ARBA00004377"/>
    </source>
</evidence>
<evidence type="ECO:0000256" key="9">
    <source>
        <dbReference type="ARBA" id="ARBA00025772"/>
    </source>
</evidence>
<dbReference type="AlphaFoldDB" id="A0A4R3I6D4"/>
<feature type="domain" description="General secretion pathway GspH" evidence="12">
    <location>
        <begin position="44"/>
        <end position="159"/>
    </location>
</feature>
<reference evidence="13 14" key="1">
    <citation type="submission" date="2019-03" db="EMBL/GenBank/DDBJ databases">
        <title>Genomic Encyclopedia of Archaeal and Bacterial Type Strains, Phase II (KMG-II): from individual species to whole genera.</title>
        <authorList>
            <person name="Goeker M."/>
        </authorList>
    </citation>
    <scope>NUCLEOTIDE SEQUENCE [LARGE SCALE GENOMIC DNA]</scope>
    <source>
        <strain evidence="13 14">DSM 15388</strain>
    </source>
</reference>
<evidence type="ECO:0000256" key="5">
    <source>
        <dbReference type="ARBA" id="ARBA00022519"/>
    </source>
</evidence>
<dbReference type="GO" id="GO:0015627">
    <property type="term" value="C:type II protein secretion system complex"/>
    <property type="evidence" value="ECO:0007669"/>
    <property type="project" value="InterPro"/>
</dbReference>
<dbReference type="GO" id="GO:0005886">
    <property type="term" value="C:plasma membrane"/>
    <property type="evidence" value="ECO:0007669"/>
    <property type="project" value="UniProtKB-SubCell"/>
</dbReference>
<keyword evidence="7 11" id="KW-1133">Transmembrane helix</keyword>
<dbReference type="Gene3D" id="3.30.700.10">
    <property type="entry name" value="Glycoprotein, Type 4 Pilin"/>
    <property type="match status" value="1"/>
</dbReference>
<evidence type="ECO:0000256" key="7">
    <source>
        <dbReference type="ARBA" id="ARBA00022989"/>
    </source>
</evidence>
<gene>
    <name evidence="13" type="ORF">BCF53_10571</name>
</gene>
<dbReference type="RefSeq" id="WP_132701241.1">
    <property type="nucleotide sequence ID" value="NZ_SLZR01000005.1"/>
</dbReference>
<sequence>MNKNRGFTVIELVTVIILLGILSAVTLPRFFSASSFTDSYAKSEFENALSWARNRAVTSNCTYEMRLTDSGWAVYRDNECSTTDTESGCSTVLKMSEPASDGAGIPLTGESPYLQNSSSSPQRLVFFATGELEIKSSLASGSCTAKTGTPATSGTIALQPNNRTLSYDGTTAYVEVQ</sequence>
<evidence type="ECO:0000313" key="13">
    <source>
        <dbReference type="EMBL" id="TCS41644.1"/>
    </source>
</evidence>
<protein>
    <recommendedName>
        <fullName evidence="2">Type II secretion system protein H</fullName>
    </recommendedName>
    <alternativeName>
        <fullName evidence="10">General secretion pathway protein H</fullName>
    </alternativeName>
</protein>
<evidence type="ECO:0000256" key="4">
    <source>
        <dbReference type="ARBA" id="ARBA00022481"/>
    </source>
</evidence>
<comment type="caution">
    <text evidence="13">The sequence shown here is derived from an EMBL/GenBank/DDBJ whole genome shotgun (WGS) entry which is preliminary data.</text>
</comment>
<keyword evidence="6 11" id="KW-0812">Transmembrane</keyword>
<dbReference type="Pfam" id="PF12019">
    <property type="entry name" value="GspH"/>
    <property type="match status" value="1"/>
</dbReference>
<keyword evidence="3" id="KW-1003">Cell membrane</keyword>
<evidence type="ECO:0000313" key="14">
    <source>
        <dbReference type="Proteomes" id="UP000295793"/>
    </source>
</evidence>
<evidence type="ECO:0000256" key="6">
    <source>
        <dbReference type="ARBA" id="ARBA00022692"/>
    </source>
</evidence>
<feature type="transmembrane region" description="Helical" evidence="11">
    <location>
        <begin position="12"/>
        <end position="31"/>
    </location>
</feature>
<dbReference type="NCBIfam" id="TIGR02532">
    <property type="entry name" value="IV_pilin_GFxxxE"/>
    <property type="match status" value="1"/>
</dbReference>
<comment type="similarity">
    <text evidence="9">Belongs to the GSP H family.</text>
</comment>
<evidence type="ECO:0000256" key="10">
    <source>
        <dbReference type="ARBA" id="ARBA00030775"/>
    </source>
</evidence>
<dbReference type="InterPro" id="IPR045584">
    <property type="entry name" value="Pilin-like"/>
</dbReference>
<dbReference type="GO" id="GO:0015628">
    <property type="term" value="P:protein secretion by the type II secretion system"/>
    <property type="evidence" value="ECO:0007669"/>
    <property type="project" value="InterPro"/>
</dbReference>
<keyword evidence="14" id="KW-1185">Reference proteome</keyword>
<dbReference type="InterPro" id="IPR012902">
    <property type="entry name" value="N_methyl_site"/>
</dbReference>
<name>A0A4R3I6D4_9GAMM</name>
<dbReference type="SUPFAM" id="SSF54523">
    <property type="entry name" value="Pili subunits"/>
    <property type="match status" value="1"/>
</dbReference>
<evidence type="ECO:0000256" key="3">
    <source>
        <dbReference type="ARBA" id="ARBA00022475"/>
    </source>
</evidence>
<dbReference type="EMBL" id="SLZR01000005">
    <property type="protein sequence ID" value="TCS41644.1"/>
    <property type="molecule type" value="Genomic_DNA"/>
</dbReference>
<dbReference type="OrthoDB" id="6196589at2"/>
<keyword evidence="4" id="KW-0488">Methylation</keyword>
<keyword evidence="8 11" id="KW-0472">Membrane</keyword>
<dbReference type="Pfam" id="PF07963">
    <property type="entry name" value="N_methyl"/>
    <property type="match status" value="1"/>
</dbReference>
<evidence type="ECO:0000256" key="2">
    <source>
        <dbReference type="ARBA" id="ARBA00021549"/>
    </source>
</evidence>
<accession>A0A4R3I6D4</accession>
<evidence type="ECO:0000256" key="11">
    <source>
        <dbReference type="SAM" id="Phobius"/>
    </source>
</evidence>
<proteinExistence type="inferred from homology"/>
<comment type="subcellular location">
    <subcellularLocation>
        <location evidence="1">Cell inner membrane</location>
        <topology evidence="1">Single-pass membrane protein</topology>
    </subcellularLocation>
</comment>